<reference evidence="7" key="1">
    <citation type="submission" date="2025-08" db="UniProtKB">
        <authorList>
            <consortium name="RefSeq"/>
        </authorList>
    </citation>
    <scope>IDENTIFICATION</scope>
    <source>
        <tissue evidence="7">Adult</tissue>
    </source>
</reference>
<dbReference type="OrthoDB" id="10012881at2759"/>
<dbReference type="InterPro" id="IPR009003">
    <property type="entry name" value="Peptidase_S1_PA"/>
</dbReference>
<evidence type="ECO:0000256" key="4">
    <source>
        <dbReference type="SAM" id="SignalP"/>
    </source>
</evidence>
<dbReference type="SUPFAM" id="SSF50494">
    <property type="entry name" value="Trypsin-like serine proteases"/>
    <property type="match status" value="1"/>
</dbReference>
<dbReference type="GO" id="GO:0016020">
    <property type="term" value="C:membrane"/>
    <property type="evidence" value="ECO:0007669"/>
    <property type="project" value="UniProtKB-SubCell"/>
</dbReference>
<evidence type="ECO:0000313" key="6">
    <source>
        <dbReference type="Proteomes" id="UP001652620"/>
    </source>
</evidence>
<dbReference type="GO" id="GO:0006508">
    <property type="term" value="P:proteolysis"/>
    <property type="evidence" value="ECO:0007669"/>
    <property type="project" value="UniProtKB-KW"/>
</dbReference>
<keyword evidence="6" id="KW-1185">Reference proteome</keyword>
<sequence>MEMWQLKCVMWAVMVLQLNAASADSGYSYQPPYNQIAALPQENGYNTGYYYPPPTGQAPAQNFSGYFYPRPPARIPTLPAESQADSSEPSGTPPPGVMGDFIDDIINEQKEQILSSVLGGSDLEDGEFTDDDSSNLRFKKCADCSCGVPNENRIVGGTVVQTNKYPWTAQLLMNGFLYCGGSLINDRYVLTAAHCVKGQKVMTTTVRLLQINRSTKSKGIMRSAISFAIHKKYNTNTLVNDIALIELNKPVPLKDPIRPVCLPKTRAHNFDFKEAVVAGWGLTSQDGSVSGTLREVVVPIITNAQCRATSYKSMIKDTMLCAGYVGEGGKDACQGDSGGPLIVLDGIYRQAGVVSFGYGCARPNAPGIYTRVSRYLDWIAANTRNACYCSK</sequence>
<dbReference type="Gene3D" id="2.40.10.10">
    <property type="entry name" value="Trypsin-like serine proteases"/>
    <property type="match status" value="1"/>
</dbReference>
<dbReference type="InterPro" id="IPR001254">
    <property type="entry name" value="Trypsin_dom"/>
</dbReference>
<dbReference type="KEGG" id="bdr:105227928"/>
<feature type="region of interest" description="Disordered" evidence="3">
    <location>
        <begin position="77"/>
        <end position="101"/>
    </location>
</feature>
<dbReference type="Pfam" id="PF00089">
    <property type="entry name" value="Trypsin"/>
    <property type="match status" value="1"/>
</dbReference>
<accession>A0A6I9V9G0</accession>
<dbReference type="GO" id="GO:0004252">
    <property type="term" value="F:serine-type endopeptidase activity"/>
    <property type="evidence" value="ECO:0007669"/>
    <property type="project" value="InterPro"/>
</dbReference>
<dbReference type="FunCoup" id="A0A6I9V9G0">
    <property type="interactions" value="18"/>
</dbReference>
<keyword evidence="4" id="KW-0732">Signal</keyword>
<dbReference type="SMART" id="SM00020">
    <property type="entry name" value="Tryp_SPc"/>
    <property type="match status" value="1"/>
</dbReference>
<protein>
    <submittedName>
        <fullName evidence="7">Trypsin-1</fullName>
    </submittedName>
</protein>
<dbReference type="InterPro" id="IPR043504">
    <property type="entry name" value="Peptidase_S1_PA_chymotrypsin"/>
</dbReference>
<evidence type="ECO:0000256" key="1">
    <source>
        <dbReference type="ARBA" id="ARBA00023157"/>
    </source>
</evidence>
<dbReference type="InParanoid" id="A0A6I9V9G0"/>
<proteinExistence type="predicted"/>
<dbReference type="CDD" id="cd00190">
    <property type="entry name" value="Tryp_SPc"/>
    <property type="match status" value="1"/>
</dbReference>
<evidence type="ECO:0000256" key="2">
    <source>
        <dbReference type="RuleBase" id="RU363034"/>
    </source>
</evidence>
<dbReference type="PANTHER" id="PTHR24252:SF7">
    <property type="entry name" value="HYALIN"/>
    <property type="match status" value="1"/>
</dbReference>
<dbReference type="RefSeq" id="XP_011205798.2">
    <property type="nucleotide sequence ID" value="XM_011207496.4"/>
</dbReference>
<name>A0A6I9V9G0_BACDO</name>
<dbReference type="GeneID" id="105227928"/>
<keyword evidence="2" id="KW-0645">Protease</keyword>
<feature type="domain" description="Peptidase S1" evidence="5">
    <location>
        <begin position="154"/>
        <end position="384"/>
    </location>
</feature>
<dbReference type="Proteomes" id="UP001652620">
    <property type="component" value="Chromosome 5"/>
</dbReference>
<dbReference type="InterPro" id="IPR018114">
    <property type="entry name" value="TRYPSIN_HIS"/>
</dbReference>
<dbReference type="PROSITE" id="PS00134">
    <property type="entry name" value="TRYPSIN_HIS"/>
    <property type="match status" value="1"/>
</dbReference>
<evidence type="ECO:0000259" key="5">
    <source>
        <dbReference type="PROSITE" id="PS50240"/>
    </source>
</evidence>
<keyword evidence="2" id="KW-0720">Serine protease</keyword>
<dbReference type="PROSITE" id="PS00135">
    <property type="entry name" value="TRYPSIN_SER"/>
    <property type="match status" value="1"/>
</dbReference>
<dbReference type="PROSITE" id="PS50240">
    <property type="entry name" value="TRYPSIN_DOM"/>
    <property type="match status" value="1"/>
</dbReference>
<evidence type="ECO:0000256" key="3">
    <source>
        <dbReference type="SAM" id="MobiDB-lite"/>
    </source>
</evidence>
<feature type="signal peptide" evidence="4">
    <location>
        <begin position="1"/>
        <end position="23"/>
    </location>
</feature>
<dbReference type="AlphaFoldDB" id="A0A6I9V9G0"/>
<keyword evidence="2" id="KW-0378">Hydrolase</keyword>
<feature type="chain" id="PRO_5047277527" evidence="4">
    <location>
        <begin position="24"/>
        <end position="391"/>
    </location>
</feature>
<organism evidence="6 7">
    <name type="scientific">Bactrocera dorsalis</name>
    <name type="common">Oriental fruit fly</name>
    <name type="synonym">Dacus dorsalis</name>
    <dbReference type="NCBI Taxonomy" id="27457"/>
    <lineage>
        <taxon>Eukaryota</taxon>
        <taxon>Metazoa</taxon>
        <taxon>Ecdysozoa</taxon>
        <taxon>Arthropoda</taxon>
        <taxon>Hexapoda</taxon>
        <taxon>Insecta</taxon>
        <taxon>Pterygota</taxon>
        <taxon>Neoptera</taxon>
        <taxon>Endopterygota</taxon>
        <taxon>Diptera</taxon>
        <taxon>Brachycera</taxon>
        <taxon>Muscomorpha</taxon>
        <taxon>Tephritoidea</taxon>
        <taxon>Tephritidae</taxon>
        <taxon>Bactrocera</taxon>
        <taxon>Bactrocera</taxon>
    </lineage>
</organism>
<gene>
    <name evidence="7" type="primary">LOC105227928</name>
</gene>
<evidence type="ECO:0000313" key="7">
    <source>
        <dbReference type="RefSeq" id="XP_011205798.2"/>
    </source>
</evidence>
<dbReference type="PRINTS" id="PR00722">
    <property type="entry name" value="CHYMOTRYPSIN"/>
</dbReference>
<dbReference type="InterPro" id="IPR033116">
    <property type="entry name" value="TRYPSIN_SER"/>
</dbReference>
<keyword evidence="1" id="KW-1015">Disulfide bond</keyword>
<dbReference type="PANTHER" id="PTHR24252">
    <property type="entry name" value="ACROSIN-RELATED"/>
    <property type="match status" value="1"/>
</dbReference>
<dbReference type="InterPro" id="IPR001314">
    <property type="entry name" value="Peptidase_S1A"/>
</dbReference>